<dbReference type="Gene3D" id="1.10.10.10">
    <property type="entry name" value="Winged helix-like DNA-binding domain superfamily/Winged helix DNA-binding domain"/>
    <property type="match status" value="1"/>
</dbReference>
<dbReference type="SUPFAM" id="SSF88946">
    <property type="entry name" value="Sigma2 domain of RNA polymerase sigma factors"/>
    <property type="match status" value="1"/>
</dbReference>
<gene>
    <name evidence="10" type="ORF">GCM10010124_16200</name>
</gene>
<dbReference type="AlphaFoldDB" id="A0A8J3BJP5"/>
<evidence type="ECO:0000256" key="2">
    <source>
        <dbReference type="ARBA" id="ARBA00023015"/>
    </source>
</evidence>
<dbReference type="InterPro" id="IPR007630">
    <property type="entry name" value="RNA_pol_sigma70_r4"/>
</dbReference>
<dbReference type="PANTHER" id="PTHR43133">
    <property type="entry name" value="RNA POLYMERASE ECF-TYPE SIGMA FACTO"/>
    <property type="match status" value="1"/>
</dbReference>
<dbReference type="CDD" id="cd06171">
    <property type="entry name" value="Sigma70_r4"/>
    <property type="match status" value="1"/>
</dbReference>
<proteinExistence type="inferred from homology"/>
<dbReference type="Pfam" id="PF04545">
    <property type="entry name" value="Sigma70_r4"/>
    <property type="match status" value="1"/>
</dbReference>
<comment type="caution">
    <text evidence="10">The sequence shown here is derived from an EMBL/GenBank/DDBJ whole genome shotgun (WGS) entry which is preliminary data.</text>
</comment>
<dbReference type="NCBIfam" id="TIGR02937">
    <property type="entry name" value="sigma70-ECF"/>
    <property type="match status" value="1"/>
</dbReference>
<evidence type="ECO:0000256" key="1">
    <source>
        <dbReference type="ARBA" id="ARBA00010641"/>
    </source>
</evidence>
<dbReference type="Proteomes" id="UP000662200">
    <property type="component" value="Unassembled WGS sequence"/>
</dbReference>
<dbReference type="InterPro" id="IPR036388">
    <property type="entry name" value="WH-like_DNA-bd_sf"/>
</dbReference>
<reference evidence="10" key="2">
    <citation type="submission" date="2020-09" db="EMBL/GenBank/DDBJ databases">
        <authorList>
            <person name="Sun Q."/>
            <person name="Ohkuma M."/>
        </authorList>
    </citation>
    <scope>NUCLEOTIDE SEQUENCE</scope>
    <source>
        <strain evidence="10">JCM 3091</strain>
    </source>
</reference>
<dbReference type="InterPro" id="IPR039425">
    <property type="entry name" value="RNA_pol_sigma-70-like"/>
</dbReference>
<keyword evidence="11" id="KW-1185">Reference proteome</keyword>
<dbReference type="InterPro" id="IPR000838">
    <property type="entry name" value="RNA_pol_sigma70_ECF_CS"/>
</dbReference>
<dbReference type="InterPro" id="IPR013325">
    <property type="entry name" value="RNA_pol_sigma_r2"/>
</dbReference>
<keyword evidence="3 6" id="KW-0731">Sigma factor</keyword>
<keyword evidence="2 6" id="KW-0805">Transcription regulation</keyword>
<dbReference type="Pfam" id="PF04542">
    <property type="entry name" value="Sigma70_r2"/>
    <property type="match status" value="1"/>
</dbReference>
<dbReference type="InterPro" id="IPR007627">
    <property type="entry name" value="RNA_pol_sigma70_r2"/>
</dbReference>
<organism evidence="10 11">
    <name type="scientific">Pilimelia terevasa</name>
    <dbReference type="NCBI Taxonomy" id="53372"/>
    <lineage>
        <taxon>Bacteria</taxon>
        <taxon>Bacillati</taxon>
        <taxon>Actinomycetota</taxon>
        <taxon>Actinomycetes</taxon>
        <taxon>Micromonosporales</taxon>
        <taxon>Micromonosporaceae</taxon>
        <taxon>Pilimelia</taxon>
    </lineage>
</organism>
<evidence type="ECO:0000256" key="5">
    <source>
        <dbReference type="ARBA" id="ARBA00023163"/>
    </source>
</evidence>
<comment type="similarity">
    <text evidence="1 6">Belongs to the sigma-70 factor family. ECF subfamily.</text>
</comment>
<sequence length="197" mass="21719">MAANAVNTIDRSDTGGGDGVSERFRSGDEDALRLLYERYGAAVLHLAYSALGNRHDAEDIVQATFVAAWQSRERYDPQLGSLLSWLLGIARRKAVDLVRVRSRQDRVADTLRQVETGGEDREAAADTVVDRLVVADELSVLEPAQRRVLELSFYGDLTQVQIAAQTGMPLGTVKSHLRRGLARLRSRWEVDRAASGS</sequence>
<dbReference type="SUPFAM" id="SSF88659">
    <property type="entry name" value="Sigma3 and sigma4 domains of RNA polymerase sigma factors"/>
    <property type="match status" value="1"/>
</dbReference>
<feature type="domain" description="RNA polymerase sigma-70 region 2" evidence="8">
    <location>
        <begin position="35"/>
        <end position="103"/>
    </location>
</feature>
<accession>A0A8J3BJP5</accession>
<name>A0A8J3BJP5_9ACTN</name>
<evidence type="ECO:0000313" key="11">
    <source>
        <dbReference type="Proteomes" id="UP000662200"/>
    </source>
</evidence>
<dbReference type="GO" id="GO:0003677">
    <property type="term" value="F:DNA binding"/>
    <property type="evidence" value="ECO:0007669"/>
    <property type="project" value="UniProtKB-KW"/>
</dbReference>
<evidence type="ECO:0000256" key="6">
    <source>
        <dbReference type="RuleBase" id="RU000716"/>
    </source>
</evidence>
<evidence type="ECO:0000256" key="4">
    <source>
        <dbReference type="ARBA" id="ARBA00023125"/>
    </source>
</evidence>
<feature type="domain" description="RNA polymerase sigma-70 region 4" evidence="9">
    <location>
        <begin position="138"/>
        <end position="185"/>
    </location>
</feature>
<dbReference type="EMBL" id="BMQC01000004">
    <property type="protein sequence ID" value="GGK24446.1"/>
    <property type="molecule type" value="Genomic_DNA"/>
</dbReference>
<evidence type="ECO:0000259" key="8">
    <source>
        <dbReference type="Pfam" id="PF04542"/>
    </source>
</evidence>
<protein>
    <recommendedName>
        <fullName evidence="6">RNA polymerase sigma factor</fullName>
    </recommendedName>
</protein>
<dbReference type="InterPro" id="IPR013324">
    <property type="entry name" value="RNA_pol_sigma_r3/r4-like"/>
</dbReference>
<dbReference type="Gene3D" id="1.10.1740.10">
    <property type="match status" value="1"/>
</dbReference>
<dbReference type="PROSITE" id="PS01063">
    <property type="entry name" value="SIGMA70_ECF"/>
    <property type="match status" value="1"/>
</dbReference>
<dbReference type="GO" id="GO:0016987">
    <property type="term" value="F:sigma factor activity"/>
    <property type="evidence" value="ECO:0007669"/>
    <property type="project" value="UniProtKB-KW"/>
</dbReference>
<evidence type="ECO:0000259" key="9">
    <source>
        <dbReference type="Pfam" id="PF04545"/>
    </source>
</evidence>
<keyword evidence="5 6" id="KW-0804">Transcription</keyword>
<dbReference type="PANTHER" id="PTHR43133:SF62">
    <property type="entry name" value="RNA POLYMERASE SIGMA FACTOR SIGZ"/>
    <property type="match status" value="1"/>
</dbReference>
<keyword evidence="4 6" id="KW-0238">DNA-binding</keyword>
<dbReference type="RefSeq" id="WP_189113591.1">
    <property type="nucleotide sequence ID" value="NZ_BMQC01000004.1"/>
</dbReference>
<dbReference type="GO" id="GO:0006352">
    <property type="term" value="P:DNA-templated transcription initiation"/>
    <property type="evidence" value="ECO:0007669"/>
    <property type="project" value="InterPro"/>
</dbReference>
<reference evidence="10" key="1">
    <citation type="journal article" date="2014" name="Int. J. Syst. Evol. Microbiol.">
        <title>Complete genome sequence of Corynebacterium casei LMG S-19264T (=DSM 44701T), isolated from a smear-ripened cheese.</title>
        <authorList>
            <consortium name="US DOE Joint Genome Institute (JGI-PGF)"/>
            <person name="Walter F."/>
            <person name="Albersmeier A."/>
            <person name="Kalinowski J."/>
            <person name="Ruckert C."/>
        </authorList>
    </citation>
    <scope>NUCLEOTIDE SEQUENCE</scope>
    <source>
        <strain evidence="10">JCM 3091</strain>
    </source>
</reference>
<feature type="region of interest" description="Disordered" evidence="7">
    <location>
        <begin position="1"/>
        <end position="22"/>
    </location>
</feature>
<dbReference type="InterPro" id="IPR014284">
    <property type="entry name" value="RNA_pol_sigma-70_dom"/>
</dbReference>
<evidence type="ECO:0000313" key="10">
    <source>
        <dbReference type="EMBL" id="GGK24446.1"/>
    </source>
</evidence>
<evidence type="ECO:0000256" key="7">
    <source>
        <dbReference type="SAM" id="MobiDB-lite"/>
    </source>
</evidence>
<evidence type="ECO:0000256" key="3">
    <source>
        <dbReference type="ARBA" id="ARBA00023082"/>
    </source>
</evidence>